<comment type="caution">
    <text evidence="1">The sequence shown here is derived from an EMBL/GenBank/DDBJ whole genome shotgun (WGS) entry which is preliminary data.</text>
</comment>
<accession>A0ACC0UQ33</accession>
<dbReference type="Proteomes" id="UP001207468">
    <property type="component" value="Unassembled WGS sequence"/>
</dbReference>
<gene>
    <name evidence="1" type="ORF">F5148DRAFT_281422</name>
</gene>
<organism evidence="1 2">
    <name type="scientific">Russula earlei</name>
    <dbReference type="NCBI Taxonomy" id="71964"/>
    <lineage>
        <taxon>Eukaryota</taxon>
        <taxon>Fungi</taxon>
        <taxon>Dikarya</taxon>
        <taxon>Basidiomycota</taxon>
        <taxon>Agaricomycotina</taxon>
        <taxon>Agaricomycetes</taxon>
        <taxon>Russulales</taxon>
        <taxon>Russulaceae</taxon>
        <taxon>Russula</taxon>
    </lineage>
</organism>
<protein>
    <submittedName>
        <fullName evidence="1">Uncharacterized protein</fullName>
    </submittedName>
</protein>
<dbReference type="EMBL" id="JAGFNK010000002">
    <property type="protein sequence ID" value="KAI9513207.1"/>
    <property type="molecule type" value="Genomic_DNA"/>
</dbReference>
<reference evidence="1" key="1">
    <citation type="submission" date="2021-03" db="EMBL/GenBank/DDBJ databases">
        <title>Evolutionary priming and transition to the ectomycorrhizal habit in an iconic lineage of mushroom-forming fungi: is preadaptation a requirement?</title>
        <authorList>
            <consortium name="DOE Joint Genome Institute"/>
            <person name="Looney B.P."/>
            <person name="Miyauchi S."/>
            <person name="Morin E."/>
            <person name="Drula E."/>
            <person name="Courty P.E."/>
            <person name="Chicoki N."/>
            <person name="Fauchery L."/>
            <person name="Kohler A."/>
            <person name="Kuo A."/>
            <person name="LaButti K."/>
            <person name="Pangilinan J."/>
            <person name="Lipzen A."/>
            <person name="Riley R."/>
            <person name="Andreopoulos W."/>
            <person name="He G."/>
            <person name="Johnson J."/>
            <person name="Barry K.W."/>
            <person name="Grigoriev I.V."/>
            <person name="Nagy L."/>
            <person name="Hibbett D."/>
            <person name="Henrissat B."/>
            <person name="Matheny P.B."/>
            <person name="Labbe J."/>
            <person name="Martin A.F."/>
        </authorList>
    </citation>
    <scope>NUCLEOTIDE SEQUENCE</scope>
    <source>
        <strain evidence="1">BPL698</strain>
    </source>
</reference>
<proteinExistence type="predicted"/>
<keyword evidence="2" id="KW-1185">Reference proteome</keyword>
<evidence type="ECO:0000313" key="2">
    <source>
        <dbReference type="Proteomes" id="UP001207468"/>
    </source>
</evidence>
<sequence length="1087" mass="120917">MEPPPAPACPPTDHDPLTLTPVRAHYLKKSLIQLQFSREIRAITSTTNNSNASTLSYLGPPFSLPPKDAPFLDLPFLRYLFRQYVLTFPFLASAPKDFFPDKVQPFISSLLSRDLNSTSILDDELVDPAGTAKLVSKAERSFSLLLNYGLKTYEKEETVRLSQSDLDRLETIARKRHAKLMKTKDAFEVNVVCVRTVVDRGRVRSKTHEEFIIRTRRSNYKDVYVSRRYGDFRTLYNELRKAHPDEEIRPPPAKDRTYVSSRAPLSPSVSNSPSGSFEHPPSGSNDYLPSSPVPAAAAPSLRLAREKNRLTLRAYLHALMSSATVASSPVIRSFLLADPTSLTDEELEDVQRREEADRTRDEGRKHFSKEVSARVDSLRAIVKGMKGNLLGKDGLTRVFAVIKSTDSVRDLPPDMQAALEWGRISMASTVFHHYVAADDASESLAGLKRIHGSMPYFMLKAALKISNPVAMIRSVLDLFLAQPFGSRSLLQRMFTSSLHEEVKTLEEDIEAVKDKVDDPVMCEKVRQFVYAPKEIQAIHKNDSARENIHLLASVLRSGEEPILSRAQMQRAVRSHRAHQEYLKHRESLADSDDDDGPHNEEAWLFEDLAVLTKLYSRLRDKEQLISLIFESTTADLMKDIITIFYSPLAQVYRAASIADSIGDLQSFINDLIRTVEETEELSQEDPQQTVQTFINLIQRHEQSFYYFVHKVHTKGEGLFSGLMRWIELFLDVVREGLGEPISLEFILPHTGDERRGIMEEIDQVALYHYKLKVAHESKLRRRFGRAGSAGTNGDDEATREIVNGFVRDVSFGDLMRADMLAAEEEEESDDSYESSSEFESASGDSETGSEEESGENTSRPVIQLRTAPSTPSLPSAAAPRRAQQQRSFPSPQPSVPQSNLAFPPSSKSASPSPAPPLAHSPSAASAGTRLRKLSQTLRKTRSMTFDSARQALSKTNNAEASAPSTPPPLPPVPPLPPSVARSRSTAPSKPLPPPPPPSPPAATRAPRARRQTQSSSTSTLQPPQNPANAETTQRRYAASPKPPRAQSSKKQGMQAPPGSSLKPPALEKIPELLPLFVEMVRSTSLEL</sequence>
<evidence type="ECO:0000313" key="1">
    <source>
        <dbReference type="EMBL" id="KAI9513207.1"/>
    </source>
</evidence>
<name>A0ACC0UQ33_9AGAM</name>